<proteinExistence type="predicted"/>
<protein>
    <submittedName>
        <fullName evidence="1">Uncharacterized protein</fullName>
    </submittedName>
</protein>
<reference evidence="1" key="1">
    <citation type="submission" date="2021-02" db="EMBL/GenBank/DDBJ databases">
        <authorList>
            <person name="Nowell W R."/>
        </authorList>
    </citation>
    <scope>NUCLEOTIDE SEQUENCE</scope>
</reference>
<name>A0A821XF56_9BILA</name>
<sequence>MRFSFFVFLQGATKRKSERPPVNRIISVSSRSVNSPVPTSENIDNACLICTEKPAIHEYDPCQHCPMCGECYARLEQKQLNTCMHCFQPATIRMRVPNTPLPQ</sequence>
<dbReference type="EMBL" id="CAJOBR010022141">
    <property type="protein sequence ID" value="CAF4944667.1"/>
    <property type="molecule type" value="Genomic_DNA"/>
</dbReference>
<dbReference type="AlphaFoldDB" id="A0A821XF56"/>
<accession>A0A821XF56</accession>
<comment type="caution">
    <text evidence="1">The sequence shown here is derived from an EMBL/GenBank/DDBJ whole genome shotgun (WGS) entry which is preliminary data.</text>
</comment>
<organism evidence="1 2">
    <name type="scientific">Rotaria socialis</name>
    <dbReference type="NCBI Taxonomy" id="392032"/>
    <lineage>
        <taxon>Eukaryota</taxon>
        <taxon>Metazoa</taxon>
        <taxon>Spiralia</taxon>
        <taxon>Gnathifera</taxon>
        <taxon>Rotifera</taxon>
        <taxon>Eurotatoria</taxon>
        <taxon>Bdelloidea</taxon>
        <taxon>Philodinida</taxon>
        <taxon>Philodinidae</taxon>
        <taxon>Rotaria</taxon>
    </lineage>
</organism>
<evidence type="ECO:0000313" key="1">
    <source>
        <dbReference type="EMBL" id="CAF4944667.1"/>
    </source>
</evidence>
<evidence type="ECO:0000313" key="2">
    <source>
        <dbReference type="Proteomes" id="UP000663848"/>
    </source>
</evidence>
<dbReference type="Gene3D" id="3.30.40.10">
    <property type="entry name" value="Zinc/RING finger domain, C3HC4 (zinc finger)"/>
    <property type="match status" value="1"/>
</dbReference>
<dbReference type="InterPro" id="IPR013083">
    <property type="entry name" value="Znf_RING/FYVE/PHD"/>
</dbReference>
<gene>
    <name evidence="1" type="ORF">QYT958_LOCUS33016</name>
</gene>
<dbReference type="Proteomes" id="UP000663848">
    <property type="component" value="Unassembled WGS sequence"/>
</dbReference>